<reference evidence="1 2" key="1">
    <citation type="submission" date="2023-12" db="EMBL/GenBank/DDBJ databases">
        <title>Micromonospora sp. nov., isolated from Atacama Desert.</title>
        <authorList>
            <person name="Carro L."/>
            <person name="Golinska P."/>
            <person name="Klenk H.-P."/>
            <person name="Goodfellow M."/>
        </authorList>
    </citation>
    <scope>NUCLEOTIDE SEQUENCE [LARGE SCALE GENOMIC DNA]</scope>
    <source>
        <strain evidence="1 2">4G53</strain>
    </source>
</reference>
<dbReference type="InterPro" id="IPR036278">
    <property type="entry name" value="Sialidase_sf"/>
</dbReference>
<evidence type="ECO:0000313" key="1">
    <source>
        <dbReference type="EMBL" id="MDZ5492952.1"/>
    </source>
</evidence>
<proteinExistence type="predicted"/>
<dbReference type="Proteomes" id="UP001290101">
    <property type="component" value="Unassembled WGS sequence"/>
</dbReference>
<dbReference type="Gene3D" id="2.130.10.10">
    <property type="entry name" value="YVTN repeat-like/Quinoprotein amine dehydrogenase"/>
    <property type="match status" value="1"/>
</dbReference>
<sequence length="168" mass="17997">MVVARSAGRGASWTTWRPEVRTNVVAAVGVDDREAYLLIEPPPPAGSMAPTGVATLLRTRDGGRTWADTGTDLRASQENPQITLGSDGSLLVARTGSSSPDLIPELLVSQDGGRHFGTVRKDRQLEGAAGVAPGRAWFFERDDLSDPAADHVLITSHGLDWIRFSLPR</sequence>
<evidence type="ECO:0000313" key="2">
    <source>
        <dbReference type="Proteomes" id="UP001290101"/>
    </source>
</evidence>
<dbReference type="RefSeq" id="WP_322442643.1">
    <property type="nucleotide sequence ID" value="NZ_JAXOTQ010000038.1"/>
</dbReference>
<evidence type="ECO:0008006" key="3">
    <source>
        <dbReference type="Google" id="ProtNLM"/>
    </source>
</evidence>
<protein>
    <recommendedName>
        <fullName evidence="3">Exo-alpha-sialidase</fullName>
    </recommendedName>
</protein>
<gene>
    <name evidence="1" type="ORF">U2F25_26355</name>
</gene>
<dbReference type="InterPro" id="IPR015943">
    <property type="entry name" value="WD40/YVTN_repeat-like_dom_sf"/>
</dbReference>
<organism evidence="1 2">
    <name type="scientific">Micromonospora sicca</name>
    <dbReference type="NCBI Taxonomy" id="2202420"/>
    <lineage>
        <taxon>Bacteria</taxon>
        <taxon>Bacillati</taxon>
        <taxon>Actinomycetota</taxon>
        <taxon>Actinomycetes</taxon>
        <taxon>Micromonosporales</taxon>
        <taxon>Micromonosporaceae</taxon>
        <taxon>Micromonospora</taxon>
    </lineage>
</organism>
<accession>A0ABU5JJZ2</accession>
<dbReference type="EMBL" id="JAXOTQ010000038">
    <property type="protein sequence ID" value="MDZ5492952.1"/>
    <property type="molecule type" value="Genomic_DNA"/>
</dbReference>
<keyword evidence="2" id="KW-1185">Reference proteome</keyword>
<dbReference type="SUPFAM" id="SSF50939">
    <property type="entry name" value="Sialidases"/>
    <property type="match status" value="1"/>
</dbReference>
<name>A0ABU5JJZ2_9ACTN</name>
<comment type="caution">
    <text evidence="1">The sequence shown here is derived from an EMBL/GenBank/DDBJ whole genome shotgun (WGS) entry which is preliminary data.</text>
</comment>